<dbReference type="InterPro" id="IPR011009">
    <property type="entry name" value="Kinase-like_dom_sf"/>
</dbReference>
<sequence>MFNGQRRIIQSQPEYIDKIISSKYLMSAYITDLGLSTSSNMKQKEEISGVMSYVAPEVLMGQAFTQAADIYIFGGKRPEFDKGIHVPDCYVKLAKECIDQDQNKRPTATVIGSIICHWLYEINKDDDNDNEFKKRFLEADKVKLNVESPKHPDHIYTSKFINTKEITNKLDFT</sequence>
<dbReference type="Proteomes" id="UP000266673">
    <property type="component" value="Unassembled WGS sequence"/>
</dbReference>
<name>A0A397VAA9_9GLOM</name>
<proteinExistence type="predicted"/>
<dbReference type="AlphaFoldDB" id="A0A397VAA9"/>
<protein>
    <recommendedName>
        <fullName evidence="3">Kinase-like domain-containing protein</fullName>
    </recommendedName>
</protein>
<dbReference type="Gene3D" id="1.10.510.10">
    <property type="entry name" value="Transferase(Phosphotransferase) domain 1"/>
    <property type="match status" value="1"/>
</dbReference>
<accession>A0A397VAA9</accession>
<reference evidence="1 2" key="1">
    <citation type="submission" date="2018-06" db="EMBL/GenBank/DDBJ databases">
        <title>Comparative genomics reveals the genomic features of Rhizophagus irregularis, R. cerebriforme, R. diaphanum and Gigaspora rosea, and their symbiotic lifestyle signature.</title>
        <authorList>
            <person name="Morin E."/>
            <person name="San Clemente H."/>
            <person name="Chen E.C.H."/>
            <person name="De La Providencia I."/>
            <person name="Hainaut M."/>
            <person name="Kuo A."/>
            <person name="Kohler A."/>
            <person name="Murat C."/>
            <person name="Tang N."/>
            <person name="Roy S."/>
            <person name="Loubradou J."/>
            <person name="Henrissat B."/>
            <person name="Grigoriev I.V."/>
            <person name="Corradi N."/>
            <person name="Roux C."/>
            <person name="Martin F.M."/>
        </authorList>
    </citation>
    <scope>NUCLEOTIDE SEQUENCE [LARGE SCALE GENOMIC DNA]</scope>
    <source>
        <strain evidence="1 2">DAOM 194757</strain>
    </source>
</reference>
<comment type="caution">
    <text evidence="1">The sequence shown here is derived from an EMBL/GenBank/DDBJ whole genome shotgun (WGS) entry which is preliminary data.</text>
</comment>
<organism evidence="1 2">
    <name type="scientific">Gigaspora rosea</name>
    <dbReference type="NCBI Taxonomy" id="44941"/>
    <lineage>
        <taxon>Eukaryota</taxon>
        <taxon>Fungi</taxon>
        <taxon>Fungi incertae sedis</taxon>
        <taxon>Mucoromycota</taxon>
        <taxon>Glomeromycotina</taxon>
        <taxon>Glomeromycetes</taxon>
        <taxon>Diversisporales</taxon>
        <taxon>Gigasporaceae</taxon>
        <taxon>Gigaspora</taxon>
    </lineage>
</organism>
<evidence type="ECO:0008006" key="3">
    <source>
        <dbReference type="Google" id="ProtNLM"/>
    </source>
</evidence>
<evidence type="ECO:0000313" key="2">
    <source>
        <dbReference type="Proteomes" id="UP000266673"/>
    </source>
</evidence>
<evidence type="ECO:0000313" key="1">
    <source>
        <dbReference type="EMBL" id="RIB17869.1"/>
    </source>
</evidence>
<dbReference type="SUPFAM" id="SSF56112">
    <property type="entry name" value="Protein kinase-like (PK-like)"/>
    <property type="match status" value="1"/>
</dbReference>
<dbReference type="EMBL" id="QKWP01000577">
    <property type="protein sequence ID" value="RIB17869.1"/>
    <property type="molecule type" value="Genomic_DNA"/>
</dbReference>
<keyword evidence="2" id="KW-1185">Reference proteome</keyword>
<gene>
    <name evidence="1" type="ORF">C2G38_2246129</name>
</gene>
<dbReference type="OrthoDB" id="2441719at2759"/>